<dbReference type="EMBL" id="LT598483">
    <property type="protein sequence ID" value="SCU78480.1"/>
    <property type="molecule type" value="Genomic_DNA"/>
</dbReference>
<dbReference type="OrthoDB" id="2332379at2759"/>
<dbReference type="GO" id="GO:0005762">
    <property type="term" value="C:mitochondrial large ribosomal subunit"/>
    <property type="evidence" value="ECO:0007669"/>
    <property type="project" value="TreeGrafter"/>
</dbReference>
<proteinExistence type="predicted"/>
<dbReference type="InterPro" id="IPR016340">
    <property type="entry name" value="Ribosomal_mL60"/>
</dbReference>
<dbReference type="Proteomes" id="UP000191144">
    <property type="component" value="Chromosome A"/>
</dbReference>
<gene>
    <name evidence="1" type="ORF">LAME_0A04632G</name>
</gene>
<keyword evidence="2" id="KW-1185">Reference proteome</keyword>
<dbReference type="AlphaFoldDB" id="A0A1G4IP41"/>
<dbReference type="GO" id="GO:0003735">
    <property type="term" value="F:structural constituent of ribosome"/>
    <property type="evidence" value="ECO:0007669"/>
    <property type="project" value="TreeGrafter"/>
</dbReference>
<dbReference type="Pfam" id="PF09784">
    <property type="entry name" value="L31"/>
    <property type="match status" value="1"/>
</dbReference>
<name>A0A1G4IP41_9SACH</name>
<sequence length="131" mass="15409">MFGPFKSTNTLLGGLLWKIPATMSRPQKQRQRHRLQNVDAVLRNLNLGLHTARSMAKGVPYETAIDSSKLLKPGVKKLRIMNKNSLFPPEKQMSYRDKYTYFNKQAKQYRKGMHMLPKWTKVSQRRNPRFF</sequence>
<dbReference type="PANTHER" id="PTHR28271">
    <property type="entry name" value="54S RIBOSOMAL PROTEIN L31, MITOCHONDRIAL"/>
    <property type="match status" value="1"/>
</dbReference>
<evidence type="ECO:0000313" key="1">
    <source>
        <dbReference type="EMBL" id="SCU78480.1"/>
    </source>
</evidence>
<organism evidence="1 2">
    <name type="scientific">Lachancea meyersii CBS 8951</name>
    <dbReference type="NCBI Taxonomy" id="1266667"/>
    <lineage>
        <taxon>Eukaryota</taxon>
        <taxon>Fungi</taxon>
        <taxon>Dikarya</taxon>
        <taxon>Ascomycota</taxon>
        <taxon>Saccharomycotina</taxon>
        <taxon>Saccharomycetes</taxon>
        <taxon>Saccharomycetales</taxon>
        <taxon>Saccharomycetaceae</taxon>
        <taxon>Lachancea</taxon>
    </lineage>
</organism>
<evidence type="ECO:0000313" key="2">
    <source>
        <dbReference type="Proteomes" id="UP000191144"/>
    </source>
</evidence>
<dbReference type="PANTHER" id="PTHR28271:SF1">
    <property type="entry name" value="LARGE RIBOSOMAL SUBUNIT PROTEIN ML60"/>
    <property type="match status" value="1"/>
</dbReference>
<protein>
    <submittedName>
        <fullName evidence="1">LAME_0A04632g1_1</fullName>
    </submittedName>
</protein>
<accession>A0A1G4IP41</accession>
<reference evidence="2" key="1">
    <citation type="submission" date="2016-03" db="EMBL/GenBank/DDBJ databases">
        <authorList>
            <person name="Devillers Hugo."/>
        </authorList>
    </citation>
    <scope>NUCLEOTIDE SEQUENCE [LARGE SCALE GENOMIC DNA]</scope>
</reference>